<dbReference type="Pfam" id="PF18593">
    <property type="entry name" value="CdiI_2"/>
    <property type="match status" value="1"/>
</dbReference>
<feature type="domain" description="CdiI immunity protein" evidence="1">
    <location>
        <begin position="3"/>
        <end position="67"/>
    </location>
</feature>
<dbReference type="Proteomes" id="UP000007472">
    <property type="component" value="Chromosome"/>
</dbReference>
<dbReference type="AlphaFoldDB" id="A0A654KH21"/>
<organism evidence="2 3">
    <name type="scientific">Taylorella equigenitalis (strain MCE9)</name>
    <dbReference type="NCBI Taxonomy" id="937774"/>
    <lineage>
        <taxon>Bacteria</taxon>
        <taxon>Pseudomonadati</taxon>
        <taxon>Pseudomonadota</taxon>
        <taxon>Betaproteobacteria</taxon>
        <taxon>Burkholderiales</taxon>
        <taxon>Alcaligenaceae</taxon>
        <taxon>Taylorella</taxon>
    </lineage>
</organism>
<gene>
    <name evidence="2" type="ordered locus">TEQUI_0793</name>
</gene>
<proteinExistence type="predicted"/>
<evidence type="ECO:0000313" key="2">
    <source>
        <dbReference type="EMBL" id="ADU91731.1"/>
    </source>
</evidence>
<sequence length="101" mass="11735">MPQFNELDLLIYGYLNEDFDLICHTDSLEGAIDYYVTDVSKNTLKALLKELNDFEQTYDANRDEEFENLFMSGVDYISVDHLFGLIRSTIKKHYPDLIEGA</sequence>
<protein>
    <recommendedName>
        <fullName evidence="1">CdiI immunity protein domain-containing protein</fullName>
    </recommendedName>
</protein>
<dbReference type="EMBL" id="CP002456">
    <property type="protein sequence ID" value="ADU91731.1"/>
    <property type="molecule type" value="Genomic_DNA"/>
</dbReference>
<evidence type="ECO:0000259" key="1">
    <source>
        <dbReference type="Pfam" id="PF18593"/>
    </source>
</evidence>
<dbReference type="KEGG" id="teq:TEQUI_0793"/>
<reference evidence="2 3" key="1">
    <citation type="journal article" date="2011" name="J. Bacteriol.">
        <title>Genome sequence of Taylorella equigenitalis MCE9, the causative agent of contagious equine metritis.</title>
        <authorList>
            <person name="Hebert L."/>
            <person name="Moumen B."/>
            <person name="Duquesne F."/>
            <person name="Breuil M.F."/>
            <person name="Laugier C."/>
            <person name="Batto J.M."/>
            <person name="Renault P."/>
            <person name="Petry S."/>
        </authorList>
    </citation>
    <scope>NUCLEOTIDE SEQUENCE [LARGE SCALE GENOMIC DNA]</scope>
    <source>
        <strain evidence="2 3">MCE9</strain>
    </source>
</reference>
<dbReference type="InterPro" id="IPR041129">
    <property type="entry name" value="CdiI_2"/>
</dbReference>
<name>A0A654KH21_TAYEM</name>
<accession>A0A654KH21</accession>
<evidence type="ECO:0000313" key="3">
    <source>
        <dbReference type="Proteomes" id="UP000007472"/>
    </source>
</evidence>